<dbReference type="AlphaFoldDB" id="T0HMF0"/>
<sequence>MPHLALVAADGEFSRPRKRLCLQTLGLSYQALPYDGQHMLNDRYAKLIFAILTNPSTDAIWSPAPAEAERVRAEFAEISSAADIVLVSAI</sequence>
<comment type="caution">
    <text evidence="1">The sequence shown here is derived from an EMBL/GenBank/DDBJ whole genome shotgun (WGS) entry which is preliminary data.</text>
</comment>
<accession>T0HMF0</accession>
<proteinExistence type="predicted"/>
<evidence type="ECO:0000313" key="1">
    <source>
        <dbReference type="EMBL" id="EQB00500.1"/>
    </source>
</evidence>
<keyword evidence="2" id="KW-1185">Reference proteome</keyword>
<dbReference type="EMBL" id="ATIB01000069">
    <property type="protein sequence ID" value="EQB00500.1"/>
    <property type="molecule type" value="Genomic_DNA"/>
</dbReference>
<protein>
    <submittedName>
        <fullName evidence="1">Uncharacterized protein</fullName>
    </submittedName>
</protein>
<gene>
    <name evidence="1" type="ORF">L485_13245</name>
</gene>
<name>T0HMF0_9SPHN</name>
<evidence type="ECO:0000313" key="2">
    <source>
        <dbReference type="Proteomes" id="UP000015524"/>
    </source>
</evidence>
<dbReference type="PATRIC" id="fig|1114964.8.peg.2850"/>
<dbReference type="Proteomes" id="UP000015524">
    <property type="component" value="Unassembled WGS sequence"/>
</dbReference>
<reference evidence="1 2" key="1">
    <citation type="journal article" date="2013" name="Genome Announc.">
        <title>Draft Genome Sequence of a Hexachlorocyclohexane-Degrading Bacterium, Sphingobium baderi Strain LL03T.</title>
        <authorList>
            <person name="Kaur J."/>
            <person name="Verma H."/>
            <person name="Tripathi C."/>
            <person name="Khurana J.P."/>
            <person name="Lal R."/>
        </authorList>
    </citation>
    <scope>NUCLEOTIDE SEQUENCE [LARGE SCALE GENOMIC DNA]</scope>
    <source>
        <strain evidence="1 2">LL03</strain>
    </source>
</reference>
<organism evidence="1 2">
    <name type="scientific">Sphingobium baderi LL03</name>
    <dbReference type="NCBI Taxonomy" id="1114964"/>
    <lineage>
        <taxon>Bacteria</taxon>
        <taxon>Pseudomonadati</taxon>
        <taxon>Pseudomonadota</taxon>
        <taxon>Alphaproteobacteria</taxon>
        <taxon>Sphingomonadales</taxon>
        <taxon>Sphingomonadaceae</taxon>
        <taxon>Sphingobium</taxon>
    </lineage>
</organism>